<gene>
    <name evidence="1" type="ORF">LTR77_010613</name>
</gene>
<accession>A0AAV9NV94</accession>
<dbReference type="GeneID" id="89931938"/>
<reference evidence="1 2" key="1">
    <citation type="submission" date="2023-08" db="EMBL/GenBank/DDBJ databases">
        <title>Black Yeasts Isolated from many extreme environments.</title>
        <authorList>
            <person name="Coleine C."/>
            <person name="Stajich J.E."/>
            <person name="Selbmann L."/>
        </authorList>
    </citation>
    <scope>NUCLEOTIDE SEQUENCE [LARGE SCALE GENOMIC DNA]</scope>
    <source>
        <strain evidence="1 2">CCFEE 5935</strain>
    </source>
</reference>
<name>A0AAV9NV94_9PEZI</name>
<sequence>MPNRYLIDGELEHAGDTVSATSDQGGLKVPTVIDRNDPLAVPAKEQAKNTIRLPTMFEKVEESVIGQVGHGQYLSSEVKEL</sequence>
<organism evidence="1 2">
    <name type="scientific">Saxophila tyrrhenica</name>
    <dbReference type="NCBI Taxonomy" id="1690608"/>
    <lineage>
        <taxon>Eukaryota</taxon>
        <taxon>Fungi</taxon>
        <taxon>Dikarya</taxon>
        <taxon>Ascomycota</taxon>
        <taxon>Pezizomycotina</taxon>
        <taxon>Dothideomycetes</taxon>
        <taxon>Dothideomycetidae</taxon>
        <taxon>Mycosphaerellales</taxon>
        <taxon>Extremaceae</taxon>
        <taxon>Saxophila</taxon>
    </lineage>
</organism>
<comment type="caution">
    <text evidence="1">The sequence shown here is derived from an EMBL/GenBank/DDBJ whole genome shotgun (WGS) entry which is preliminary data.</text>
</comment>
<dbReference type="AlphaFoldDB" id="A0AAV9NV94"/>
<dbReference type="RefSeq" id="XP_064653908.1">
    <property type="nucleotide sequence ID" value="XM_064807830.1"/>
</dbReference>
<dbReference type="EMBL" id="JAVRRT010000025">
    <property type="protein sequence ID" value="KAK5163431.1"/>
    <property type="molecule type" value="Genomic_DNA"/>
</dbReference>
<protein>
    <submittedName>
        <fullName evidence="1">Uncharacterized protein</fullName>
    </submittedName>
</protein>
<dbReference type="Proteomes" id="UP001337655">
    <property type="component" value="Unassembled WGS sequence"/>
</dbReference>
<keyword evidence="2" id="KW-1185">Reference proteome</keyword>
<proteinExistence type="predicted"/>
<evidence type="ECO:0000313" key="2">
    <source>
        <dbReference type="Proteomes" id="UP001337655"/>
    </source>
</evidence>
<evidence type="ECO:0000313" key="1">
    <source>
        <dbReference type="EMBL" id="KAK5163431.1"/>
    </source>
</evidence>